<dbReference type="PANTHER" id="PTHR34836:SF1">
    <property type="entry name" value="OS09G0428600 PROTEIN"/>
    <property type="match status" value="1"/>
</dbReference>
<organism evidence="15 16">
    <name type="scientific">Rubus argutus</name>
    <name type="common">Southern blackberry</name>
    <dbReference type="NCBI Taxonomy" id="59490"/>
    <lineage>
        <taxon>Eukaryota</taxon>
        <taxon>Viridiplantae</taxon>
        <taxon>Streptophyta</taxon>
        <taxon>Embryophyta</taxon>
        <taxon>Tracheophyta</taxon>
        <taxon>Spermatophyta</taxon>
        <taxon>Magnoliopsida</taxon>
        <taxon>eudicotyledons</taxon>
        <taxon>Gunneridae</taxon>
        <taxon>Pentapetalae</taxon>
        <taxon>rosids</taxon>
        <taxon>fabids</taxon>
        <taxon>Rosales</taxon>
        <taxon>Rosaceae</taxon>
        <taxon>Rosoideae</taxon>
        <taxon>Rosoideae incertae sedis</taxon>
        <taxon>Rubus</taxon>
    </lineage>
</organism>
<dbReference type="CDD" id="cd19990">
    <property type="entry name" value="PBP1_GABAb_receptor_plant"/>
    <property type="match status" value="1"/>
</dbReference>
<keyword evidence="6" id="KW-0406">Ion transport</keyword>
<dbReference type="AlphaFoldDB" id="A0AAW1Y418"/>
<keyword evidence="10" id="KW-1071">Ligand-gated ion channel</keyword>
<dbReference type="GO" id="GO:0016020">
    <property type="term" value="C:membrane"/>
    <property type="evidence" value="ECO:0007669"/>
    <property type="project" value="UniProtKB-SubCell"/>
</dbReference>
<evidence type="ECO:0000256" key="4">
    <source>
        <dbReference type="ARBA" id="ARBA00022692"/>
    </source>
</evidence>
<dbReference type="Proteomes" id="UP001457282">
    <property type="component" value="Unassembled WGS sequence"/>
</dbReference>
<feature type="transmembrane region" description="Helical" evidence="13">
    <location>
        <begin position="27"/>
        <end position="45"/>
    </location>
</feature>
<feature type="domain" description="Ionotropic glutamate receptor C-terminal" evidence="14">
    <location>
        <begin position="471"/>
        <end position="662"/>
    </location>
</feature>
<gene>
    <name evidence="15" type="ORF">M0R45_008572</name>
</gene>
<evidence type="ECO:0000256" key="3">
    <source>
        <dbReference type="ARBA" id="ARBA00022448"/>
    </source>
</evidence>
<keyword evidence="16" id="KW-1185">Reference proteome</keyword>
<comment type="caution">
    <text evidence="15">The sequence shown here is derived from an EMBL/GenBank/DDBJ whole genome shotgun (WGS) entry which is preliminary data.</text>
</comment>
<dbReference type="FunFam" id="3.40.50.2300:FF:000081">
    <property type="entry name" value="Glutamate receptor"/>
    <property type="match status" value="1"/>
</dbReference>
<sequence length="662" mass="73495">MTITYWTEYNIRLIRKLKTFRYDQKNLTNLKLVVFIFFFFVASRLRLAMGQNETIPVNVGVVLDDLESMEGKAWLTCIKMALSDFYASHAHHKTRLLLNIRDSNQNVVGCSCRSDRQKKIPSLNSYKTLDLIKNEEVQAILGPVTSMEANFVINLGDQSHVPIISFSATSPSLTSLFSSYFFRFTQNDSSQVKAISAIVKGFGWRQVVLVYIDNDFGEGVMPYLTDALQEVDALVPYRSAISPSATDSQILEELYKLMTMQTRVFIVHMTSDLSSRLFAKAKEIGMMSEAYAWLTTNEIPNSFKVDDIFGGKQQFQKDNPSIIDADYEVFGLWAYDATVALAMAVEEVGITDTGFQNSNASFNATDLDTFKVSQYGPKLAQALSSCRFKGLAGDFSLVDGQLQSSTFKIVNINGDVARGIGFWTLQNGIIKSLGQSSTNCSTLNCNLGPIIWPGDSFSVPKGWEIPTNGRKLRIGVPMKDGFTEFVKVTKDPSTNRTDVIGFSIDVFQATVDMLPYALPYELIPFAKPDGTSAGTYNDLVYQVFLEKFDAVVGDTTIRANRSLYVDFSMPYTESGIVMVVPIVDTRSKNAWAFLKPLTWDLWLTISCYLSRHQMGLAQLSLDPASVGCANGRGGGVTARRRPCWAGSPICLAGFGLGLYWLA</sequence>
<reference evidence="15 16" key="1">
    <citation type="journal article" date="2023" name="G3 (Bethesda)">
        <title>A chromosome-length genome assembly and annotation of blackberry (Rubus argutus, cv. 'Hillquist').</title>
        <authorList>
            <person name="Bruna T."/>
            <person name="Aryal R."/>
            <person name="Dudchenko O."/>
            <person name="Sargent D.J."/>
            <person name="Mead D."/>
            <person name="Buti M."/>
            <person name="Cavallini A."/>
            <person name="Hytonen T."/>
            <person name="Andres J."/>
            <person name="Pham M."/>
            <person name="Weisz D."/>
            <person name="Mascagni F."/>
            <person name="Usai G."/>
            <person name="Natali L."/>
            <person name="Bassil N."/>
            <person name="Fernandez G.E."/>
            <person name="Lomsadze A."/>
            <person name="Armour M."/>
            <person name="Olukolu B."/>
            <person name="Poorten T."/>
            <person name="Britton C."/>
            <person name="Davik J."/>
            <person name="Ashrafi H."/>
            <person name="Aiden E.L."/>
            <person name="Borodovsky M."/>
            <person name="Worthington M."/>
        </authorList>
    </citation>
    <scope>NUCLEOTIDE SEQUENCE [LARGE SCALE GENOMIC DNA]</scope>
    <source>
        <strain evidence="15">PI 553951</strain>
    </source>
</reference>
<dbReference type="EMBL" id="JBEDUW010000002">
    <property type="protein sequence ID" value="KAK9942929.1"/>
    <property type="molecule type" value="Genomic_DNA"/>
</dbReference>
<dbReference type="FunFam" id="3.40.190.10:FF:000103">
    <property type="entry name" value="Glutamate receptor"/>
    <property type="match status" value="1"/>
</dbReference>
<protein>
    <recommendedName>
        <fullName evidence="14">Ionotropic glutamate receptor C-terminal domain-containing protein</fullName>
    </recommendedName>
</protein>
<dbReference type="SMART" id="SM00079">
    <property type="entry name" value="PBPe"/>
    <property type="match status" value="1"/>
</dbReference>
<keyword evidence="9" id="KW-0325">Glycoprotein</keyword>
<comment type="function">
    <text evidence="12">Glutamate-gated receptor that probably acts as a non-selective cation channel. May be involved in light-signal transduction and calcium homeostasis via the regulation of calcium influx into cells.</text>
</comment>
<evidence type="ECO:0000256" key="6">
    <source>
        <dbReference type="ARBA" id="ARBA00023065"/>
    </source>
</evidence>
<dbReference type="InterPro" id="IPR028082">
    <property type="entry name" value="Peripla_BP_I"/>
</dbReference>
<keyword evidence="7 13" id="KW-0472">Membrane</keyword>
<dbReference type="InterPro" id="IPR001828">
    <property type="entry name" value="ANF_lig-bd_rcpt"/>
</dbReference>
<keyword evidence="3" id="KW-0813">Transport</keyword>
<dbReference type="GO" id="GO:0015276">
    <property type="term" value="F:ligand-gated monoatomic ion channel activity"/>
    <property type="evidence" value="ECO:0007669"/>
    <property type="project" value="InterPro"/>
</dbReference>
<evidence type="ECO:0000256" key="9">
    <source>
        <dbReference type="ARBA" id="ARBA00023180"/>
    </source>
</evidence>
<dbReference type="SUPFAM" id="SSF53850">
    <property type="entry name" value="Periplasmic binding protein-like II"/>
    <property type="match status" value="1"/>
</dbReference>
<proteinExistence type="predicted"/>
<dbReference type="InterPro" id="IPR044440">
    <property type="entry name" value="GABAb_receptor_plant_PBP1"/>
</dbReference>
<evidence type="ECO:0000256" key="2">
    <source>
        <dbReference type="ARBA" id="ARBA00011095"/>
    </source>
</evidence>
<dbReference type="Pfam" id="PF01094">
    <property type="entry name" value="ANF_receptor"/>
    <property type="match status" value="1"/>
</dbReference>
<evidence type="ECO:0000313" key="16">
    <source>
        <dbReference type="Proteomes" id="UP001457282"/>
    </source>
</evidence>
<keyword evidence="8" id="KW-0675">Receptor</keyword>
<dbReference type="InterPro" id="IPR015683">
    <property type="entry name" value="Ionotropic_Glu_rcpt"/>
</dbReference>
<evidence type="ECO:0000256" key="1">
    <source>
        <dbReference type="ARBA" id="ARBA00004141"/>
    </source>
</evidence>
<evidence type="ECO:0000256" key="13">
    <source>
        <dbReference type="SAM" id="Phobius"/>
    </source>
</evidence>
<comment type="subunit">
    <text evidence="2">May form heteromers.</text>
</comment>
<dbReference type="FunFam" id="3.40.50.2300:FF:000195">
    <property type="entry name" value="Glutamate receptor"/>
    <property type="match status" value="1"/>
</dbReference>
<evidence type="ECO:0000313" key="15">
    <source>
        <dbReference type="EMBL" id="KAK9942929.1"/>
    </source>
</evidence>
<evidence type="ECO:0000256" key="10">
    <source>
        <dbReference type="ARBA" id="ARBA00023286"/>
    </source>
</evidence>
<comment type="subcellular location">
    <subcellularLocation>
        <location evidence="1">Membrane</location>
        <topology evidence="1">Multi-pass membrane protein</topology>
    </subcellularLocation>
</comment>
<name>A0AAW1Y418_RUBAR</name>
<keyword evidence="5 13" id="KW-1133">Transmembrane helix</keyword>
<evidence type="ECO:0000256" key="8">
    <source>
        <dbReference type="ARBA" id="ARBA00023170"/>
    </source>
</evidence>
<keyword evidence="4 13" id="KW-0812">Transmembrane</keyword>
<dbReference type="Gene3D" id="3.40.50.2300">
    <property type="match status" value="3"/>
</dbReference>
<dbReference type="Pfam" id="PF10613">
    <property type="entry name" value="Lig_chan-Glu_bd"/>
    <property type="match status" value="1"/>
</dbReference>
<dbReference type="PANTHER" id="PTHR34836">
    <property type="entry name" value="OS06G0188250 PROTEIN"/>
    <property type="match status" value="1"/>
</dbReference>
<dbReference type="InterPro" id="IPR001320">
    <property type="entry name" value="Iontro_rcpt_C"/>
</dbReference>
<evidence type="ECO:0000256" key="7">
    <source>
        <dbReference type="ARBA" id="ARBA00023136"/>
    </source>
</evidence>
<accession>A0AAW1Y418</accession>
<keyword evidence="11" id="KW-0407">Ion channel</keyword>
<evidence type="ECO:0000259" key="14">
    <source>
        <dbReference type="SMART" id="SM00079"/>
    </source>
</evidence>
<dbReference type="SUPFAM" id="SSF53822">
    <property type="entry name" value="Periplasmic binding protein-like I"/>
    <property type="match status" value="1"/>
</dbReference>
<evidence type="ECO:0000256" key="5">
    <source>
        <dbReference type="ARBA" id="ARBA00022989"/>
    </source>
</evidence>
<evidence type="ECO:0000256" key="12">
    <source>
        <dbReference type="ARBA" id="ARBA00049638"/>
    </source>
</evidence>
<dbReference type="InterPro" id="IPR019594">
    <property type="entry name" value="Glu/Gly-bd"/>
</dbReference>
<evidence type="ECO:0000256" key="11">
    <source>
        <dbReference type="ARBA" id="ARBA00023303"/>
    </source>
</evidence>
<dbReference type="Gene3D" id="3.40.190.10">
    <property type="entry name" value="Periplasmic binding protein-like II"/>
    <property type="match status" value="1"/>
</dbReference>